<keyword evidence="4" id="KW-1185">Reference proteome</keyword>
<dbReference type="EMBL" id="UZAH01032997">
    <property type="protein sequence ID" value="VDP25363.1"/>
    <property type="molecule type" value="Genomic_DNA"/>
</dbReference>
<dbReference type="WBParaSite" id="HPBE_0002143201-mRNA-1">
    <property type="protein sequence ID" value="HPBE_0002143201-mRNA-1"/>
    <property type="gene ID" value="HPBE_0002143201"/>
</dbReference>
<feature type="compositionally biased region" description="Basic and acidic residues" evidence="1">
    <location>
        <begin position="59"/>
        <end position="75"/>
    </location>
</feature>
<proteinExistence type="predicted"/>
<name>A0A183GG55_HELPZ</name>
<dbReference type="AlphaFoldDB" id="A0A183GG55"/>
<keyword evidence="2" id="KW-0732">Signal</keyword>
<reference evidence="5" key="2">
    <citation type="submission" date="2019-09" db="UniProtKB">
        <authorList>
            <consortium name="WormBaseParasite"/>
        </authorList>
    </citation>
    <scope>IDENTIFICATION</scope>
</reference>
<evidence type="ECO:0000256" key="1">
    <source>
        <dbReference type="SAM" id="MobiDB-lite"/>
    </source>
</evidence>
<accession>A0A183GG55</accession>
<feature type="chain" id="PRO_5044552053" evidence="2">
    <location>
        <begin position="20"/>
        <end position="75"/>
    </location>
</feature>
<evidence type="ECO:0000313" key="5">
    <source>
        <dbReference type="WBParaSite" id="HPBE_0002143201-mRNA-1"/>
    </source>
</evidence>
<sequence>MQLWIVLFCCLLKLVYINGTEEGAEPPPQAAPEPAPEPAPPAPAGGDGREEMETVAGTERAKKDVPDASMEVHLD</sequence>
<gene>
    <name evidence="3" type="ORF">HPBE_LOCUS21430</name>
</gene>
<organism evidence="4 5">
    <name type="scientific">Heligmosomoides polygyrus</name>
    <name type="common">Parasitic roundworm</name>
    <dbReference type="NCBI Taxonomy" id="6339"/>
    <lineage>
        <taxon>Eukaryota</taxon>
        <taxon>Metazoa</taxon>
        <taxon>Ecdysozoa</taxon>
        <taxon>Nematoda</taxon>
        <taxon>Chromadorea</taxon>
        <taxon>Rhabditida</taxon>
        <taxon>Rhabditina</taxon>
        <taxon>Rhabditomorpha</taxon>
        <taxon>Strongyloidea</taxon>
        <taxon>Heligmosomidae</taxon>
        <taxon>Heligmosomoides</taxon>
    </lineage>
</organism>
<feature type="compositionally biased region" description="Pro residues" evidence="1">
    <location>
        <begin position="25"/>
        <end position="43"/>
    </location>
</feature>
<protein>
    <submittedName>
        <fullName evidence="5">Secreted protein</fullName>
    </submittedName>
</protein>
<evidence type="ECO:0000313" key="3">
    <source>
        <dbReference type="EMBL" id="VDP25363.1"/>
    </source>
</evidence>
<feature type="signal peptide" evidence="2">
    <location>
        <begin position="1"/>
        <end position="19"/>
    </location>
</feature>
<evidence type="ECO:0000256" key="2">
    <source>
        <dbReference type="SAM" id="SignalP"/>
    </source>
</evidence>
<feature type="region of interest" description="Disordered" evidence="1">
    <location>
        <begin position="21"/>
        <end position="75"/>
    </location>
</feature>
<reference evidence="3 4" key="1">
    <citation type="submission" date="2018-11" db="EMBL/GenBank/DDBJ databases">
        <authorList>
            <consortium name="Pathogen Informatics"/>
        </authorList>
    </citation>
    <scope>NUCLEOTIDE SEQUENCE [LARGE SCALE GENOMIC DNA]</scope>
</reference>
<accession>A0A3P8FT41</accession>
<dbReference type="Proteomes" id="UP000050761">
    <property type="component" value="Unassembled WGS sequence"/>
</dbReference>
<evidence type="ECO:0000313" key="4">
    <source>
        <dbReference type="Proteomes" id="UP000050761"/>
    </source>
</evidence>